<protein>
    <submittedName>
        <fullName evidence="3">Serpin family protein</fullName>
    </submittedName>
</protein>
<name>A0ABV3CWE2_STREX</name>
<evidence type="ECO:0000313" key="4">
    <source>
        <dbReference type="Proteomes" id="UP001551210"/>
    </source>
</evidence>
<dbReference type="Proteomes" id="UP001551210">
    <property type="component" value="Unassembled WGS sequence"/>
</dbReference>
<organism evidence="3 4">
    <name type="scientific">Streptomyces exfoliatus</name>
    <name type="common">Streptomyces hydrogenans</name>
    <dbReference type="NCBI Taxonomy" id="1905"/>
    <lineage>
        <taxon>Bacteria</taxon>
        <taxon>Bacillati</taxon>
        <taxon>Actinomycetota</taxon>
        <taxon>Actinomycetes</taxon>
        <taxon>Kitasatosporales</taxon>
        <taxon>Streptomycetaceae</taxon>
        <taxon>Streptomyces</taxon>
    </lineage>
</organism>
<dbReference type="Gene3D" id="2.30.39.10">
    <property type="entry name" value="Alpha-1-antitrypsin, domain 1"/>
    <property type="match status" value="1"/>
</dbReference>
<dbReference type="InterPro" id="IPR042185">
    <property type="entry name" value="Serpin_sf_2"/>
</dbReference>
<keyword evidence="4" id="KW-1185">Reference proteome</keyword>
<dbReference type="RefSeq" id="WP_359207683.1">
    <property type="nucleotide sequence ID" value="NZ_JBEZAM010000017.1"/>
</dbReference>
<evidence type="ECO:0000313" key="3">
    <source>
        <dbReference type="EMBL" id="MEU7294542.1"/>
    </source>
</evidence>
<dbReference type="InterPro" id="IPR036186">
    <property type="entry name" value="Serpin_sf"/>
</dbReference>
<reference evidence="3 4" key="1">
    <citation type="submission" date="2024-06" db="EMBL/GenBank/DDBJ databases">
        <title>The Natural Products Discovery Center: Release of the First 8490 Sequenced Strains for Exploring Actinobacteria Biosynthetic Diversity.</title>
        <authorList>
            <person name="Kalkreuter E."/>
            <person name="Kautsar S.A."/>
            <person name="Yang D."/>
            <person name="Bader C.D."/>
            <person name="Teijaro C.N."/>
            <person name="Fluegel L."/>
            <person name="Davis C.M."/>
            <person name="Simpson J.R."/>
            <person name="Lauterbach L."/>
            <person name="Steele A.D."/>
            <person name="Gui C."/>
            <person name="Meng S."/>
            <person name="Li G."/>
            <person name="Viehrig K."/>
            <person name="Ye F."/>
            <person name="Su P."/>
            <person name="Kiefer A.F."/>
            <person name="Nichols A."/>
            <person name="Cepeda A.J."/>
            <person name="Yan W."/>
            <person name="Fan B."/>
            <person name="Jiang Y."/>
            <person name="Adhikari A."/>
            <person name="Zheng C.-J."/>
            <person name="Schuster L."/>
            <person name="Cowan T.M."/>
            <person name="Smanski M.J."/>
            <person name="Chevrette M.G."/>
            <person name="De Carvalho L.P.S."/>
            <person name="Shen B."/>
        </authorList>
    </citation>
    <scope>NUCLEOTIDE SEQUENCE [LARGE SCALE GENOMIC DNA]</scope>
    <source>
        <strain evidence="3 4">NPDC045705</strain>
    </source>
</reference>
<comment type="similarity">
    <text evidence="1">Belongs to the serpin family.</text>
</comment>
<feature type="domain" description="Serpin" evidence="2">
    <location>
        <begin position="10"/>
        <end position="382"/>
    </location>
</feature>
<dbReference type="InterPro" id="IPR000215">
    <property type="entry name" value="Serpin_fam"/>
</dbReference>
<dbReference type="Pfam" id="PF00079">
    <property type="entry name" value="Serpin"/>
    <property type="match status" value="1"/>
</dbReference>
<accession>A0ABV3CWE2</accession>
<dbReference type="InterPro" id="IPR023796">
    <property type="entry name" value="Serpin_dom"/>
</dbReference>
<comment type="caution">
    <text evidence="3">The sequence shown here is derived from an EMBL/GenBank/DDBJ whole genome shotgun (WGS) entry which is preliminary data.</text>
</comment>
<evidence type="ECO:0000259" key="2">
    <source>
        <dbReference type="SMART" id="SM00093"/>
    </source>
</evidence>
<dbReference type="PANTHER" id="PTHR11461:SF211">
    <property type="entry name" value="GH10112P-RELATED"/>
    <property type="match status" value="1"/>
</dbReference>
<dbReference type="EMBL" id="JBEZAM010000017">
    <property type="protein sequence ID" value="MEU7294542.1"/>
    <property type="molecule type" value="Genomic_DNA"/>
</dbReference>
<gene>
    <name evidence="3" type="ORF">AB0A76_15215</name>
</gene>
<dbReference type="Gene3D" id="3.30.497.10">
    <property type="entry name" value="Antithrombin, subunit I, domain 2"/>
    <property type="match status" value="1"/>
</dbReference>
<dbReference type="SUPFAM" id="SSF56574">
    <property type="entry name" value="Serpins"/>
    <property type="match status" value="1"/>
</dbReference>
<dbReference type="PANTHER" id="PTHR11461">
    <property type="entry name" value="SERINE PROTEASE INHIBITOR, SERPIN"/>
    <property type="match status" value="1"/>
</dbReference>
<sequence>MTQTPTTPRADAVRELAVRWLPLLGDDDFVVSPVGLWLALGAVASGAGGRTGEEMGELLGVEGEAAAEAVTLGGRWLGQAPGVAVATGVWSRVPVLDAFRAGLPDVRFGLLPGAVWSALPDDVFGATDDMSLGEMPDAQEELDAWVGRATGGRITRLPLDLDGSEDLVLLNALALKASWLTAFPGHLTRDELFTDGYGDTRPVPTMRQRIPAGWVWYVGGVTVVELPCAGEGGVRVRFVLGAEADGPGDVLPAAWAGAGARRPLVADSADLGLPRFTLRTKTDAREQLAALGLTRALRRGADFSGLSPADLYIAKVVQEAVVEVAEEGVEAAAVTQVTMTRSAAALRHKVVERIAFDRPFGVVVLDGSGEVPLFTGWRQSAPSVS</sequence>
<dbReference type="InterPro" id="IPR042178">
    <property type="entry name" value="Serpin_sf_1"/>
</dbReference>
<evidence type="ECO:0000256" key="1">
    <source>
        <dbReference type="RuleBase" id="RU000411"/>
    </source>
</evidence>
<proteinExistence type="inferred from homology"/>
<dbReference type="SMART" id="SM00093">
    <property type="entry name" value="SERPIN"/>
    <property type="match status" value="1"/>
</dbReference>